<dbReference type="SUPFAM" id="SSF117892">
    <property type="entry name" value="Band 7/SPFH domain"/>
    <property type="match status" value="1"/>
</dbReference>
<accession>A0A1F4XXU2</accession>
<feature type="transmembrane region" description="Helical" evidence="1">
    <location>
        <begin position="104"/>
        <end position="129"/>
    </location>
</feature>
<evidence type="ECO:0000259" key="2">
    <source>
        <dbReference type="Pfam" id="PF01145"/>
    </source>
</evidence>
<protein>
    <recommendedName>
        <fullName evidence="2">Band 7 domain-containing protein</fullName>
    </recommendedName>
</protein>
<proteinExistence type="predicted"/>
<reference evidence="3 4" key="1">
    <citation type="journal article" date="2016" name="Nat. Commun.">
        <title>Thousands of microbial genomes shed light on interconnected biogeochemical processes in an aquifer system.</title>
        <authorList>
            <person name="Anantharaman K."/>
            <person name="Brown C.T."/>
            <person name="Hug L.A."/>
            <person name="Sharon I."/>
            <person name="Castelle C.J."/>
            <person name="Probst A.J."/>
            <person name="Thomas B.C."/>
            <person name="Singh A."/>
            <person name="Wilkins M.J."/>
            <person name="Karaoz U."/>
            <person name="Brodie E.L."/>
            <person name="Williams K.H."/>
            <person name="Hubbard S.S."/>
            <person name="Banfield J.F."/>
        </authorList>
    </citation>
    <scope>NUCLEOTIDE SEQUENCE [LARGE SCALE GENOMIC DNA]</scope>
</reference>
<sequence>MWRNIITAIRSQAARIWDTVRRTAQATATNTTTDSLDVEGPIGVYRSVYFVSIAVVILAGLYIGRLFTYASFDFLWIEWNVGYIVWAVELAVLVHFIQTTSPQLFTGVLVLSVPTIVASGYPILVIPGLHKLVTFSRASVEMELPDEPEKIFRKEDVEAVPDKMVPPIRITFANADQNDPAVDKTDPLQRRTTNEVSLFTRFRIRKFWDFYVRIQSLDEARRQLTDMGVGVLQEKLTTLTVGQTLAQLVPINSLLDDLVRERTERWGIEIIDYRIKLIGLSHTLNSAIQKIAESEAERTSKVIDANAEEQKRTKEGQGTANAVKAEILGRAEGLETMATKLGIAGKEVLGAETARAIGQGPSNTFIFGAVGITELAGLGVALAAKMTDKPGGAVAT</sequence>
<name>A0A1F4XXU2_9BACT</name>
<dbReference type="InterPro" id="IPR001107">
    <property type="entry name" value="Band_7"/>
</dbReference>
<feature type="transmembrane region" description="Helical" evidence="1">
    <location>
        <begin position="79"/>
        <end position="98"/>
    </location>
</feature>
<feature type="transmembrane region" description="Helical" evidence="1">
    <location>
        <begin position="48"/>
        <end position="67"/>
    </location>
</feature>
<keyword evidence="1" id="KW-0472">Membrane</keyword>
<comment type="caution">
    <text evidence="3">The sequence shown here is derived from an EMBL/GenBank/DDBJ whole genome shotgun (WGS) entry which is preliminary data.</text>
</comment>
<evidence type="ECO:0000313" key="4">
    <source>
        <dbReference type="Proteomes" id="UP000178585"/>
    </source>
</evidence>
<dbReference type="Proteomes" id="UP000178585">
    <property type="component" value="Unassembled WGS sequence"/>
</dbReference>
<dbReference type="AlphaFoldDB" id="A0A1F4XXU2"/>
<evidence type="ECO:0000313" key="3">
    <source>
        <dbReference type="EMBL" id="OGC86502.1"/>
    </source>
</evidence>
<evidence type="ECO:0000256" key="1">
    <source>
        <dbReference type="SAM" id="Phobius"/>
    </source>
</evidence>
<gene>
    <name evidence="3" type="ORF">A2949_02640</name>
</gene>
<dbReference type="EMBL" id="MEWZ01000021">
    <property type="protein sequence ID" value="OGC86502.1"/>
    <property type="molecule type" value="Genomic_DNA"/>
</dbReference>
<dbReference type="Gene3D" id="3.30.479.30">
    <property type="entry name" value="Band 7 domain"/>
    <property type="match status" value="1"/>
</dbReference>
<organism evidence="3 4">
    <name type="scientific">Candidatus Adlerbacteria bacterium RIFCSPLOWO2_01_FULL_54_21b</name>
    <dbReference type="NCBI Taxonomy" id="1797245"/>
    <lineage>
        <taxon>Bacteria</taxon>
        <taxon>Candidatus Adleribacteriota</taxon>
    </lineage>
</organism>
<dbReference type="STRING" id="1797245.A2949_02640"/>
<dbReference type="Pfam" id="PF01145">
    <property type="entry name" value="Band_7"/>
    <property type="match status" value="1"/>
</dbReference>
<dbReference type="InterPro" id="IPR036013">
    <property type="entry name" value="Band_7/SPFH_dom_sf"/>
</dbReference>
<feature type="domain" description="Band 7" evidence="2">
    <location>
        <begin position="194"/>
        <end position="308"/>
    </location>
</feature>
<keyword evidence="1" id="KW-0812">Transmembrane</keyword>
<keyword evidence="1" id="KW-1133">Transmembrane helix</keyword>